<feature type="domain" description="NADP-dependent oxidoreductase" evidence="2">
    <location>
        <begin position="15"/>
        <end position="321"/>
    </location>
</feature>
<organism evidence="3 4">
    <name type="scientific">Kaistia dalseonensis</name>
    <dbReference type="NCBI Taxonomy" id="410840"/>
    <lineage>
        <taxon>Bacteria</taxon>
        <taxon>Pseudomonadati</taxon>
        <taxon>Pseudomonadota</taxon>
        <taxon>Alphaproteobacteria</taxon>
        <taxon>Hyphomicrobiales</taxon>
        <taxon>Kaistiaceae</taxon>
        <taxon>Kaistia</taxon>
    </lineage>
</organism>
<reference evidence="3 4" key="1">
    <citation type="submission" date="2023-07" db="EMBL/GenBank/DDBJ databases">
        <title>Genomic Encyclopedia of Type Strains, Phase IV (KMG-IV): sequencing the most valuable type-strain genomes for metagenomic binning, comparative biology and taxonomic classification.</title>
        <authorList>
            <person name="Goeker M."/>
        </authorList>
    </citation>
    <scope>NUCLEOTIDE SEQUENCE [LARGE SCALE GENOMIC DNA]</scope>
    <source>
        <strain evidence="3 4">B6-8</strain>
    </source>
</reference>
<name>A0ABU0H3C0_9HYPH</name>
<dbReference type="InterPro" id="IPR036812">
    <property type="entry name" value="NAD(P)_OxRdtase_dom_sf"/>
</dbReference>
<dbReference type="Pfam" id="PF00248">
    <property type="entry name" value="Aldo_ket_red"/>
    <property type="match status" value="1"/>
</dbReference>
<dbReference type="PANTHER" id="PTHR43364">
    <property type="entry name" value="NADH-SPECIFIC METHYLGLYOXAL REDUCTASE-RELATED"/>
    <property type="match status" value="1"/>
</dbReference>
<keyword evidence="4" id="KW-1185">Reference proteome</keyword>
<dbReference type="CDD" id="cd19086">
    <property type="entry name" value="AKR_AKR11C1"/>
    <property type="match status" value="1"/>
</dbReference>
<dbReference type="InterPro" id="IPR023210">
    <property type="entry name" value="NADP_OxRdtase_dom"/>
</dbReference>
<dbReference type="PANTHER" id="PTHR43364:SF4">
    <property type="entry name" value="NAD(P)-LINKED OXIDOREDUCTASE SUPERFAMILY PROTEIN"/>
    <property type="match status" value="1"/>
</dbReference>
<dbReference type="InterPro" id="IPR050523">
    <property type="entry name" value="AKR_Detox_Biosynth"/>
</dbReference>
<proteinExistence type="predicted"/>
<dbReference type="SUPFAM" id="SSF51430">
    <property type="entry name" value="NAD(P)-linked oxidoreductase"/>
    <property type="match status" value="1"/>
</dbReference>
<evidence type="ECO:0000313" key="4">
    <source>
        <dbReference type="Proteomes" id="UP001241603"/>
    </source>
</evidence>
<gene>
    <name evidence="3" type="ORF">QO014_001159</name>
</gene>
<dbReference type="Proteomes" id="UP001241603">
    <property type="component" value="Unassembled WGS sequence"/>
</dbReference>
<comment type="caution">
    <text evidence="3">The sequence shown here is derived from an EMBL/GenBank/DDBJ whole genome shotgun (WGS) entry which is preliminary data.</text>
</comment>
<evidence type="ECO:0000313" key="3">
    <source>
        <dbReference type="EMBL" id="MDQ0436789.1"/>
    </source>
</evidence>
<sequence length="328" mass="35396">MLTRTLWNGRTIPALGFGCWAIGGPFFAGSVPLGWGDVDDRTSIAAIHRALDLGIRFFDTASNYGAGHSEVVLGEALAGHPDAIIATKFGYVSDPATRQMTGEDYSTAYIEKSVETSLKRLRRERIDLLQLHLGGLSIADAESVFDTLGRLRKAGKIDAFGWSTDTPESAAAFAGRDGFVSIQHAMNVFDPADEMIALIERAGLTSINRSPLAMGLLTGKFDHGARLPANDVRVAGLEWLTYFKDGQVAPAFAHRLAQIRDLLQSDGRSLTQGAIAWLWARSATTLPIPGVRTPQQIEENAGALHKGPLAQDVMSEIDRLLDRDKAAA</sequence>
<evidence type="ECO:0000259" key="2">
    <source>
        <dbReference type="Pfam" id="PF00248"/>
    </source>
</evidence>
<dbReference type="Gene3D" id="3.20.20.100">
    <property type="entry name" value="NADP-dependent oxidoreductase domain"/>
    <property type="match status" value="1"/>
</dbReference>
<dbReference type="EMBL" id="JAUSVO010000001">
    <property type="protein sequence ID" value="MDQ0436789.1"/>
    <property type="molecule type" value="Genomic_DNA"/>
</dbReference>
<dbReference type="RefSeq" id="WP_266347673.1">
    <property type="nucleotide sequence ID" value="NZ_JAPKNG010000001.1"/>
</dbReference>
<accession>A0ABU0H3C0</accession>
<keyword evidence="1" id="KW-0560">Oxidoreductase</keyword>
<protein>
    <submittedName>
        <fullName evidence="3">Aryl-alcohol dehydrogenase-like predicted oxidoreductase</fullName>
    </submittedName>
</protein>
<evidence type="ECO:0000256" key="1">
    <source>
        <dbReference type="ARBA" id="ARBA00023002"/>
    </source>
</evidence>